<sequence>MVLHNRSAVVEGFYRPLPPTTFVKKDGGNFTYQERVCLLPVALPRCDCSTGHTEVSAGKQVILIGMNGRYNLSLPTPSPSTAIQPSTTPAISQPTQCSHGGEDNFYPVKKVLKKKKQKGKLMEYVEWEPCSMCGKTWSPQWVEKKHTKQ</sequence>
<organism evidence="2 3">
    <name type="scientific">Oryzias javanicus</name>
    <name type="common">Javanese ricefish</name>
    <name type="synonym">Aplocheilus javanicus</name>
    <dbReference type="NCBI Taxonomy" id="123683"/>
    <lineage>
        <taxon>Eukaryota</taxon>
        <taxon>Metazoa</taxon>
        <taxon>Chordata</taxon>
        <taxon>Craniata</taxon>
        <taxon>Vertebrata</taxon>
        <taxon>Euteleostomi</taxon>
        <taxon>Actinopterygii</taxon>
        <taxon>Neopterygii</taxon>
        <taxon>Teleostei</taxon>
        <taxon>Neoteleostei</taxon>
        <taxon>Acanthomorphata</taxon>
        <taxon>Ovalentaria</taxon>
        <taxon>Atherinomorphae</taxon>
        <taxon>Beloniformes</taxon>
        <taxon>Adrianichthyidae</taxon>
        <taxon>Oryziinae</taxon>
        <taxon>Oryzias</taxon>
    </lineage>
</organism>
<dbReference type="EMBL" id="CM012446">
    <property type="protein sequence ID" value="RVE67587.1"/>
    <property type="molecule type" value="Genomic_DNA"/>
</dbReference>
<evidence type="ECO:0000313" key="2">
    <source>
        <dbReference type="EMBL" id="RVE67587.1"/>
    </source>
</evidence>
<dbReference type="AlphaFoldDB" id="A0A437CYA3"/>
<evidence type="ECO:0000256" key="1">
    <source>
        <dbReference type="SAM" id="MobiDB-lite"/>
    </source>
</evidence>
<reference evidence="2 3" key="2">
    <citation type="submission" date="2019-01" db="EMBL/GenBank/DDBJ databases">
        <title>A chromosome length genome reference of the Java medaka (oryzias javanicus).</title>
        <authorList>
            <person name="Herpin A."/>
            <person name="Takehana Y."/>
            <person name="Naruse K."/>
            <person name="Ansai S."/>
            <person name="Kawaguchi M."/>
        </authorList>
    </citation>
    <scope>NUCLEOTIDE SEQUENCE [LARGE SCALE GENOMIC DNA]</scope>
    <source>
        <strain evidence="2">RS831</strain>
        <tissue evidence="2">Whole body</tissue>
    </source>
</reference>
<dbReference type="SUPFAM" id="SSF54160">
    <property type="entry name" value="Chromo domain-like"/>
    <property type="match status" value="1"/>
</dbReference>
<gene>
    <name evidence="2" type="ORF">OJAV_G00104370</name>
</gene>
<feature type="compositionally biased region" description="Polar residues" evidence="1">
    <location>
        <begin position="77"/>
        <end position="98"/>
    </location>
</feature>
<dbReference type="OrthoDB" id="8942143at2759"/>
<dbReference type="InterPro" id="IPR016197">
    <property type="entry name" value="Chromo-like_dom_sf"/>
</dbReference>
<accession>A0A437CYA3</accession>
<name>A0A437CYA3_ORYJA</name>
<proteinExistence type="predicted"/>
<reference evidence="2 3" key="1">
    <citation type="submission" date="2018-11" db="EMBL/GenBank/DDBJ databases">
        <authorList>
            <person name="Lopez-Roques C."/>
            <person name="Donnadieu C."/>
            <person name="Bouchez O."/>
            <person name="Klopp C."/>
            <person name="Cabau C."/>
            <person name="Zahm M."/>
        </authorList>
    </citation>
    <scope>NUCLEOTIDE SEQUENCE [LARGE SCALE GENOMIC DNA]</scope>
    <source>
        <strain evidence="2">RS831</strain>
        <tissue evidence="2">Whole body</tissue>
    </source>
</reference>
<feature type="region of interest" description="Disordered" evidence="1">
    <location>
        <begin position="77"/>
        <end position="101"/>
    </location>
</feature>
<keyword evidence="3" id="KW-1185">Reference proteome</keyword>
<dbReference type="Proteomes" id="UP000283210">
    <property type="component" value="Chromosome 10"/>
</dbReference>
<evidence type="ECO:0000313" key="3">
    <source>
        <dbReference type="Proteomes" id="UP000283210"/>
    </source>
</evidence>
<protein>
    <submittedName>
        <fullName evidence="2">Uncharacterized protein</fullName>
    </submittedName>
</protein>